<dbReference type="Pfam" id="PF00067">
    <property type="entry name" value="p450"/>
    <property type="match status" value="1"/>
</dbReference>
<dbReference type="FunFam" id="1.10.630.10:FF:000008">
    <property type="entry name" value="Cytochrome P450 71D8"/>
    <property type="match status" value="1"/>
</dbReference>
<keyword evidence="8" id="KW-1133">Transmembrane helix</keyword>
<keyword evidence="10 12" id="KW-0408">Iron</keyword>
<keyword evidence="11 13" id="KW-0503">Monooxygenase</keyword>
<comment type="subcellular location">
    <subcellularLocation>
        <location evidence="2">Membrane</location>
        <topology evidence="2">Single-pass membrane protein</topology>
    </subcellularLocation>
</comment>
<evidence type="ECO:0000256" key="11">
    <source>
        <dbReference type="ARBA" id="ARBA00023033"/>
    </source>
</evidence>
<accession>A0A0D9VW16</accession>
<dbReference type="PRINTS" id="PR00385">
    <property type="entry name" value="P450"/>
</dbReference>
<dbReference type="CDD" id="cd11072">
    <property type="entry name" value="CYP71-like"/>
    <property type="match status" value="1"/>
</dbReference>
<dbReference type="HOGENOM" id="CLU_001570_4_1_1"/>
<dbReference type="AlphaFoldDB" id="A0A0D9VW16"/>
<evidence type="ECO:0000256" key="12">
    <source>
        <dbReference type="PIRSR" id="PIRSR602401-1"/>
    </source>
</evidence>
<feature type="binding site" description="axial binding residue" evidence="12">
    <location>
        <position position="460"/>
    </location>
    <ligand>
        <name>heme</name>
        <dbReference type="ChEBI" id="CHEBI:30413"/>
    </ligand>
    <ligandPart>
        <name>Fe</name>
        <dbReference type="ChEBI" id="CHEBI:18248"/>
    </ligandPart>
</feature>
<dbReference type="PROSITE" id="PS00086">
    <property type="entry name" value="CYTOCHROME_P450"/>
    <property type="match status" value="1"/>
</dbReference>
<sequence length="522" mass="58440">MDMALIGAILFAPMLFFFFLFLLKKYSSSSLEGDKRLRLPPGPWRLPLVGSLHHVILLSRHGDLPHRALRDLSRRHGPLMLLRFGAVPTLVVSSAEAAREVLRSRDASFASRHLTPTLAVFSRGGRDILFSPYGDLWRQLRRICVLELFSPRRVRSFRHVREDEAWRLVRAVSDACAAGEGGAGVVPVGEMVSRMVNDAVVRSAVGGRSGCARRDELLRELEASVRLTGGFNLADLYPSSALARRLSRALRETELCNRNVRAIVHDIIRDRVTVSGTGGGDSEEDDDDLLGVLLRLQKNGGAQCPLTTDMVATVIMEIFAAGSETSSTTLEWALSELVRNPRVMAKAKAEMRETFKGQDKLTEDDMDKVSYLHLVIRETLRLHAPAPFLLPRECRETCKVMGYDIPEGTRVLVNAWAIGRDDRYWEDAEEFKPERFETCLVDFKGNDFQYIPFGSGRRICPGMAFGLTSMELALANLLYHFDWKLPGGKRSEEIDMSEAFGIAVRRKAKLVLHATPCIPYLN</sequence>
<keyword evidence="9 13" id="KW-0560">Oxidoreductase</keyword>
<dbReference type="GO" id="GO:0005506">
    <property type="term" value="F:iron ion binding"/>
    <property type="evidence" value="ECO:0007669"/>
    <property type="project" value="InterPro"/>
</dbReference>
<comment type="cofactor">
    <cofactor evidence="1 12">
        <name>heme</name>
        <dbReference type="ChEBI" id="CHEBI:30413"/>
    </cofactor>
</comment>
<evidence type="ECO:0000313" key="15">
    <source>
        <dbReference type="Proteomes" id="UP000032180"/>
    </source>
</evidence>
<evidence type="ECO:0000256" key="2">
    <source>
        <dbReference type="ARBA" id="ARBA00004167"/>
    </source>
</evidence>
<evidence type="ECO:0000256" key="4">
    <source>
        <dbReference type="ARBA" id="ARBA00022617"/>
    </source>
</evidence>
<reference evidence="15" key="2">
    <citation type="submission" date="2013-12" db="EMBL/GenBank/DDBJ databases">
        <authorList>
            <person name="Yu Y."/>
            <person name="Lee S."/>
            <person name="de Baynast K."/>
            <person name="Wissotski M."/>
            <person name="Liu L."/>
            <person name="Talag J."/>
            <person name="Goicoechea J."/>
            <person name="Angelova A."/>
            <person name="Jetty R."/>
            <person name="Kudrna D."/>
            <person name="Golser W."/>
            <person name="Rivera L."/>
            <person name="Zhang J."/>
            <person name="Wing R."/>
        </authorList>
    </citation>
    <scope>NUCLEOTIDE SEQUENCE</scope>
</reference>
<keyword evidence="8" id="KW-0472">Membrane</keyword>
<dbReference type="SUPFAM" id="SSF48264">
    <property type="entry name" value="Cytochrome P450"/>
    <property type="match status" value="1"/>
</dbReference>
<evidence type="ECO:0008006" key="16">
    <source>
        <dbReference type="Google" id="ProtNLM"/>
    </source>
</evidence>
<dbReference type="GO" id="GO:0004497">
    <property type="term" value="F:monooxygenase activity"/>
    <property type="evidence" value="ECO:0007669"/>
    <property type="project" value="UniProtKB-KW"/>
</dbReference>
<evidence type="ECO:0000256" key="1">
    <source>
        <dbReference type="ARBA" id="ARBA00001971"/>
    </source>
</evidence>
<dbReference type="InterPro" id="IPR017972">
    <property type="entry name" value="Cyt_P450_CS"/>
</dbReference>
<dbReference type="GO" id="GO:0016705">
    <property type="term" value="F:oxidoreductase activity, acting on paired donors, with incorporation or reduction of molecular oxygen"/>
    <property type="evidence" value="ECO:0007669"/>
    <property type="project" value="InterPro"/>
</dbReference>
<name>A0A0D9VW16_9ORYZ</name>
<dbReference type="GO" id="GO:0020037">
    <property type="term" value="F:heme binding"/>
    <property type="evidence" value="ECO:0007669"/>
    <property type="project" value="InterPro"/>
</dbReference>
<dbReference type="InterPro" id="IPR001128">
    <property type="entry name" value="Cyt_P450"/>
</dbReference>
<dbReference type="Gene3D" id="1.10.630.10">
    <property type="entry name" value="Cytochrome P450"/>
    <property type="match status" value="1"/>
</dbReference>
<keyword evidence="15" id="KW-1185">Reference proteome</keyword>
<reference evidence="14 15" key="1">
    <citation type="submission" date="2012-08" db="EMBL/GenBank/DDBJ databases">
        <title>Oryza genome evolution.</title>
        <authorList>
            <person name="Wing R.A."/>
        </authorList>
    </citation>
    <scope>NUCLEOTIDE SEQUENCE</scope>
</reference>
<evidence type="ECO:0000256" key="5">
    <source>
        <dbReference type="ARBA" id="ARBA00022692"/>
    </source>
</evidence>
<dbReference type="EnsemblPlants" id="LPERR03G20570.1">
    <property type="protein sequence ID" value="LPERR03G20570.1"/>
    <property type="gene ID" value="LPERR03G20570"/>
</dbReference>
<evidence type="ECO:0000256" key="3">
    <source>
        <dbReference type="ARBA" id="ARBA00010617"/>
    </source>
</evidence>
<dbReference type="Gramene" id="LPERR03G20570.1">
    <property type="protein sequence ID" value="LPERR03G20570.1"/>
    <property type="gene ID" value="LPERR03G20570"/>
</dbReference>
<evidence type="ECO:0000256" key="10">
    <source>
        <dbReference type="ARBA" id="ARBA00023004"/>
    </source>
</evidence>
<dbReference type="PANTHER" id="PTHR47955:SF19">
    <property type="entry name" value="CYTOCHROME P450 71A9-LIKE ISOFORM X1"/>
    <property type="match status" value="1"/>
</dbReference>
<keyword evidence="5" id="KW-0812">Transmembrane</keyword>
<organism evidence="14 15">
    <name type="scientific">Leersia perrieri</name>
    <dbReference type="NCBI Taxonomy" id="77586"/>
    <lineage>
        <taxon>Eukaryota</taxon>
        <taxon>Viridiplantae</taxon>
        <taxon>Streptophyta</taxon>
        <taxon>Embryophyta</taxon>
        <taxon>Tracheophyta</taxon>
        <taxon>Spermatophyta</taxon>
        <taxon>Magnoliopsida</taxon>
        <taxon>Liliopsida</taxon>
        <taxon>Poales</taxon>
        <taxon>Poaceae</taxon>
        <taxon>BOP clade</taxon>
        <taxon>Oryzoideae</taxon>
        <taxon>Oryzeae</taxon>
        <taxon>Oryzinae</taxon>
        <taxon>Leersia</taxon>
    </lineage>
</organism>
<keyword evidence="4 12" id="KW-0349">Heme</keyword>
<dbReference type="GO" id="GO:0016102">
    <property type="term" value="P:diterpenoid biosynthetic process"/>
    <property type="evidence" value="ECO:0007669"/>
    <property type="project" value="UniProtKB-ARBA"/>
</dbReference>
<evidence type="ECO:0000256" key="9">
    <source>
        <dbReference type="ARBA" id="ARBA00023002"/>
    </source>
</evidence>
<dbReference type="PRINTS" id="PR00463">
    <property type="entry name" value="EP450I"/>
</dbReference>
<evidence type="ECO:0000256" key="6">
    <source>
        <dbReference type="ARBA" id="ARBA00022723"/>
    </source>
</evidence>
<comment type="similarity">
    <text evidence="3 13">Belongs to the cytochrome P450 family.</text>
</comment>
<keyword evidence="7" id="KW-0521">NADP</keyword>
<proteinExistence type="inferred from homology"/>
<evidence type="ECO:0000256" key="13">
    <source>
        <dbReference type="RuleBase" id="RU000461"/>
    </source>
</evidence>
<reference evidence="14" key="3">
    <citation type="submission" date="2015-04" db="UniProtKB">
        <authorList>
            <consortium name="EnsemblPlants"/>
        </authorList>
    </citation>
    <scope>IDENTIFICATION</scope>
</reference>
<dbReference type="Proteomes" id="UP000032180">
    <property type="component" value="Chromosome 3"/>
</dbReference>
<evidence type="ECO:0000313" key="14">
    <source>
        <dbReference type="EnsemblPlants" id="LPERR03G20570.1"/>
    </source>
</evidence>
<dbReference type="eggNOG" id="KOG0156">
    <property type="taxonomic scope" value="Eukaryota"/>
</dbReference>
<evidence type="ECO:0000256" key="7">
    <source>
        <dbReference type="ARBA" id="ARBA00022857"/>
    </source>
</evidence>
<keyword evidence="6 12" id="KW-0479">Metal-binding</keyword>
<evidence type="ECO:0000256" key="8">
    <source>
        <dbReference type="ARBA" id="ARBA00022989"/>
    </source>
</evidence>
<dbReference type="InterPro" id="IPR036396">
    <property type="entry name" value="Cyt_P450_sf"/>
</dbReference>
<dbReference type="PANTHER" id="PTHR47955">
    <property type="entry name" value="CYTOCHROME P450 FAMILY 71 PROTEIN"/>
    <property type="match status" value="1"/>
</dbReference>
<dbReference type="GO" id="GO:0016020">
    <property type="term" value="C:membrane"/>
    <property type="evidence" value="ECO:0007669"/>
    <property type="project" value="UniProtKB-SubCell"/>
</dbReference>
<dbReference type="STRING" id="77586.A0A0D9VW16"/>
<protein>
    <recommendedName>
        <fullName evidence="16">Cytochrome P450</fullName>
    </recommendedName>
</protein>
<dbReference type="InterPro" id="IPR002401">
    <property type="entry name" value="Cyt_P450_E_grp-I"/>
</dbReference>